<protein>
    <submittedName>
        <fullName evidence="2">Uncharacterized protein</fullName>
    </submittedName>
</protein>
<gene>
    <name evidence="2" type="ORF">B0J12DRAFT_694525</name>
</gene>
<feature type="region of interest" description="Disordered" evidence="1">
    <location>
        <begin position="290"/>
        <end position="324"/>
    </location>
</feature>
<evidence type="ECO:0000313" key="3">
    <source>
        <dbReference type="Proteomes" id="UP000774617"/>
    </source>
</evidence>
<reference evidence="2 3" key="1">
    <citation type="journal article" date="2021" name="Nat. Commun.">
        <title>Genetic determinants of endophytism in the Arabidopsis root mycobiome.</title>
        <authorList>
            <person name="Mesny F."/>
            <person name="Miyauchi S."/>
            <person name="Thiergart T."/>
            <person name="Pickel B."/>
            <person name="Atanasova L."/>
            <person name="Karlsson M."/>
            <person name="Huettel B."/>
            <person name="Barry K.W."/>
            <person name="Haridas S."/>
            <person name="Chen C."/>
            <person name="Bauer D."/>
            <person name="Andreopoulos W."/>
            <person name="Pangilinan J."/>
            <person name="LaButti K."/>
            <person name="Riley R."/>
            <person name="Lipzen A."/>
            <person name="Clum A."/>
            <person name="Drula E."/>
            <person name="Henrissat B."/>
            <person name="Kohler A."/>
            <person name="Grigoriev I.V."/>
            <person name="Martin F.M."/>
            <person name="Hacquard S."/>
        </authorList>
    </citation>
    <scope>NUCLEOTIDE SEQUENCE [LARGE SCALE GENOMIC DNA]</scope>
    <source>
        <strain evidence="2 3">MPI-SDFR-AT-0080</strain>
    </source>
</reference>
<organism evidence="2 3">
    <name type="scientific">Macrophomina phaseolina</name>
    <dbReference type="NCBI Taxonomy" id="35725"/>
    <lineage>
        <taxon>Eukaryota</taxon>
        <taxon>Fungi</taxon>
        <taxon>Dikarya</taxon>
        <taxon>Ascomycota</taxon>
        <taxon>Pezizomycotina</taxon>
        <taxon>Dothideomycetes</taxon>
        <taxon>Dothideomycetes incertae sedis</taxon>
        <taxon>Botryosphaeriales</taxon>
        <taxon>Botryosphaeriaceae</taxon>
        <taxon>Macrophomina</taxon>
    </lineage>
</organism>
<evidence type="ECO:0000256" key="1">
    <source>
        <dbReference type="SAM" id="MobiDB-lite"/>
    </source>
</evidence>
<comment type="caution">
    <text evidence="2">The sequence shown here is derived from an EMBL/GenBank/DDBJ whole genome shotgun (WGS) entry which is preliminary data.</text>
</comment>
<keyword evidence="3" id="KW-1185">Reference proteome</keyword>
<feature type="region of interest" description="Disordered" evidence="1">
    <location>
        <begin position="1"/>
        <end position="37"/>
    </location>
</feature>
<dbReference type="EMBL" id="JAGTJR010000002">
    <property type="protein sequence ID" value="KAH7063624.1"/>
    <property type="molecule type" value="Genomic_DNA"/>
</dbReference>
<sequence length="490" mass="53920">MSATCDHSPPLGANSPCPDPEPPPAQETAASQKAPDVSQFPKPLLRLSFKPQCTHVNMVRTYGATCQNCNRKSPLGWIYQCAYDNADDPWCVVANRQAAVDACEPSDLIGRMKALEFNRSVISQAEKGLYTTEQMECLVSQKLKVLEIINSQSPDKAAAGNKEQSAEMDPFLANTANKDFRAKNVSATATAVAKERAKHLRSAHPRCRFKCCQTCRGDFRARAFESFDAVFCGDVKPLRLADTASLPVHDVQVVRGLGTKSLPLVVESSFFGGESGGSDDEVVQEQGVHRGIEHQKVEQQENVRRGSEPSDDDSRDSERASVHTWRTTDSTLEFRNRETAQARTFYRVEPVDDIEMYESLHFNDFSLRRSVRNSMSTAVKHIFRKRRDSSSDGSAVTLPVAGLQKASSKGFQDSGLSLPRSFFSRRNPSTSAMPPSTIIREGIPTPALTCSTNGNNSENGSINDEDGGVSLTQESARMQEANRVFQRITA</sequence>
<evidence type="ECO:0000313" key="2">
    <source>
        <dbReference type="EMBL" id="KAH7063624.1"/>
    </source>
</evidence>
<dbReference type="Proteomes" id="UP000774617">
    <property type="component" value="Unassembled WGS sequence"/>
</dbReference>
<name>A0ABQ8GT01_9PEZI</name>
<feature type="compositionally biased region" description="Polar residues" evidence="1">
    <location>
        <begin position="424"/>
        <end position="434"/>
    </location>
</feature>
<feature type="compositionally biased region" description="Basic and acidic residues" evidence="1">
    <location>
        <begin position="290"/>
        <end position="308"/>
    </location>
</feature>
<accession>A0ABQ8GT01</accession>
<proteinExistence type="predicted"/>
<feature type="region of interest" description="Disordered" evidence="1">
    <location>
        <begin position="419"/>
        <end position="442"/>
    </location>
</feature>